<keyword evidence="4 6" id="KW-1133">Transmembrane helix</keyword>
<feature type="transmembrane region" description="Helical" evidence="6">
    <location>
        <begin position="408"/>
        <end position="426"/>
    </location>
</feature>
<keyword evidence="3 6" id="KW-0812">Transmembrane</keyword>
<feature type="transmembrane region" description="Helical" evidence="6">
    <location>
        <begin position="329"/>
        <end position="346"/>
    </location>
</feature>
<evidence type="ECO:0000256" key="1">
    <source>
        <dbReference type="ARBA" id="ARBA00004141"/>
    </source>
</evidence>
<feature type="transmembrane region" description="Helical" evidence="6">
    <location>
        <begin position="352"/>
        <end position="373"/>
    </location>
</feature>
<feature type="transmembrane region" description="Helical" evidence="6">
    <location>
        <begin position="385"/>
        <end position="402"/>
    </location>
</feature>
<feature type="domain" description="Amino acid permease/ SLC12A" evidence="7">
    <location>
        <begin position="15"/>
        <end position="397"/>
    </location>
</feature>
<organism evidence="8 9">
    <name type="scientific">Gluconobacter potus</name>
    <dbReference type="NCBI Taxonomy" id="2724927"/>
    <lineage>
        <taxon>Bacteria</taxon>
        <taxon>Pseudomonadati</taxon>
        <taxon>Pseudomonadota</taxon>
        <taxon>Alphaproteobacteria</taxon>
        <taxon>Acetobacterales</taxon>
        <taxon>Acetobacteraceae</taxon>
        <taxon>Gluconobacter</taxon>
    </lineage>
</organism>
<comment type="caution">
    <text evidence="8">The sequence shown here is derived from an EMBL/GenBank/DDBJ whole genome shotgun (WGS) entry which is preliminary data.</text>
</comment>
<feature type="transmembrane region" description="Helical" evidence="6">
    <location>
        <begin position="87"/>
        <end position="114"/>
    </location>
</feature>
<dbReference type="RefSeq" id="WP_062497769.1">
    <property type="nucleotide sequence ID" value="NZ_LHZB01000120.1"/>
</dbReference>
<dbReference type="PATRIC" id="fig|442.7.peg.3111"/>
<evidence type="ECO:0000256" key="5">
    <source>
        <dbReference type="ARBA" id="ARBA00023136"/>
    </source>
</evidence>
<dbReference type="GO" id="GO:0016020">
    <property type="term" value="C:membrane"/>
    <property type="evidence" value="ECO:0007669"/>
    <property type="project" value="UniProtKB-SubCell"/>
</dbReference>
<name>A0A149QR73_9PROT</name>
<dbReference type="PANTHER" id="PTHR43495:SF5">
    <property type="entry name" value="GAMMA-AMINOBUTYRIC ACID PERMEASE"/>
    <property type="match status" value="1"/>
</dbReference>
<feature type="transmembrane region" description="Helical" evidence="6">
    <location>
        <begin position="233"/>
        <end position="254"/>
    </location>
</feature>
<proteinExistence type="predicted"/>
<evidence type="ECO:0000256" key="6">
    <source>
        <dbReference type="SAM" id="Phobius"/>
    </source>
</evidence>
<dbReference type="Pfam" id="PF00324">
    <property type="entry name" value="AA_permease"/>
    <property type="match status" value="1"/>
</dbReference>
<feature type="transmembrane region" description="Helical" evidence="6">
    <location>
        <begin position="16"/>
        <end position="39"/>
    </location>
</feature>
<accession>A0A149QR73</accession>
<dbReference type="EMBL" id="LHZB01000120">
    <property type="protein sequence ID" value="KXU99673.1"/>
    <property type="molecule type" value="Genomic_DNA"/>
</dbReference>
<dbReference type="Proteomes" id="UP000075573">
    <property type="component" value="Unassembled WGS sequence"/>
</dbReference>
<evidence type="ECO:0000256" key="3">
    <source>
        <dbReference type="ARBA" id="ARBA00022692"/>
    </source>
</evidence>
<gene>
    <name evidence="8" type="ORF">AD929_15315</name>
</gene>
<feature type="transmembrane region" description="Helical" evidence="6">
    <location>
        <begin position="120"/>
        <end position="138"/>
    </location>
</feature>
<evidence type="ECO:0000313" key="9">
    <source>
        <dbReference type="Proteomes" id="UP000075573"/>
    </source>
</evidence>
<reference evidence="8 9" key="1">
    <citation type="submission" date="2015-06" db="EMBL/GenBank/DDBJ databases">
        <title>Improved classification and identification of acetic acid bacteria using matrix-assisted laser desorption/ionization time-of-flight mass spectrometry; Gluconobacter nephelii and Gluconobacter uchimurae are later heterotypic synonyms of Gluconobacter japonicus and Gluconobacter oxydans, respectively.</title>
        <authorList>
            <person name="Li L."/>
            <person name="Cleenwerck I."/>
            <person name="De Vuyst L."/>
            <person name="Vandamme P."/>
        </authorList>
    </citation>
    <scope>NUCLEOTIDE SEQUENCE [LARGE SCALE GENOMIC DNA]</scope>
    <source>
        <strain evidence="8 9">LMG 1764</strain>
    </source>
</reference>
<dbReference type="GO" id="GO:0055085">
    <property type="term" value="P:transmembrane transport"/>
    <property type="evidence" value="ECO:0007669"/>
    <property type="project" value="InterPro"/>
</dbReference>
<feature type="transmembrane region" description="Helical" evidence="6">
    <location>
        <begin position="45"/>
        <end position="66"/>
    </location>
</feature>
<keyword evidence="5 6" id="KW-0472">Membrane</keyword>
<evidence type="ECO:0000256" key="2">
    <source>
        <dbReference type="ARBA" id="ARBA00022448"/>
    </source>
</evidence>
<feature type="transmembrane region" description="Helical" evidence="6">
    <location>
        <begin position="274"/>
        <end position="292"/>
    </location>
</feature>
<protein>
    <submittedName>
        <fullName evidence="8">Amino acid ABC transporter</fullName>
    </submittedName>
</protein>
<keyword evidence="2" id="KW-0813">Transport</keyword>
<dbReference type="PIRSF" id="PIRSF006060">
    <property type="entry name" value="AA_transporter"/>
    <property type="match status" value="1"/>
</dbReference>
<comment type="subcellular location">
    <subcellularLocation>
        <location evidence="1">Membrane</location>
        <topology evidence="1">Multi-pass membrane protein</topology>
    </subcellularLocation>
</comment>
<dbReference type="AlphaFoldDB" id="A0A149QR73"/>
<dbReference type="InterPro" id="IPR004841">
    <property type="entry name" value="AA-permease/SLC12A_dom"/>
</dbReference>
<dbReference type="PANTHER" id="PTHR43495">
    <property type="entry name" value="GABA PERMEASE"/>
    <property type="match status" value="1"/>
</dbReference>
<feature type="transmembrane region" description="Helical" evidence="6">
    <location>
        <begin position="191"/>
        <end position="212"/>
    </location>
</feature>
<dbReference type="Gene3D" id="1.20.1740.10">
    <property type="entry name" value="Amino acid/polyamine transporter I"/>
    <property type="match status" value="1"/>
</dbReference>
<evidence type="ECO:0000256" key="4">
    <source>
        <dbReference type="ARBA" id="ARBA00022989"/>
    </source>
</evidence>
<sequence>MSQPDQLAHSLRTRHVVMIALGGVIGAGYFIGASAALSLGGPAVLLSYALAGTLVFLVNLMMRDLALKVPGRASFLRQIQYALGNRAAFVAGWAYWLTWIIAIAVEVIAVATMLAPYIPLPYAVLEILIMALMTGVNLMSVKGYGEFEYWFSAIKVLAIVCFIGIGVWALLSRPIPVHDNLFAHGGLLPHGWLALLAVIPTILFSMGGSEISTVAAVESDNTEQNIVRATRSIALRIGGFYLVSIALVLCLVPWSDVVSGYSPFLLVLHRLHVPFADVALAVVVMTAALSSLNSGIYVTSRILYELAESGSAPGLFLTVDASTKLPRRAILVSALASILVAAVAVLSPTLIFGLLVSLTGGFMVFNNTMIVAGRLKLVPESPWKAYAALVLIACTLMAMLIQPETRSQIVLGAAALLLIFLAERFVPRRQPD</sequence>
<feature type="transmembrane region" description="Helical" evidence="6">
    <location>
        <begin position="150"/>
        <end position="171"/>
    </location>
</feature>
<evidence type="ECO:0000313" key="8">
    <source>
        <dbReference type="EMBL" id="KXU99673.1"/>
    </source>
</evidence>
<evidence type="ECO:0000259" key="7">
    <source>
        <dbReference type="Pfam" id="PF00324"/>
    </source>
</evidence>